<dbReference type="InterPro" id="IPR036388">
    <property type="entry name" value="WH-like_DNA-bd_sf"/>
</dbReference>
<evidence type="ECO:0000313" key="6">
    <source>
        <dbReference type="EMBL" id="GGJ86709.1"/>
    </source>
</evidence>
<dbReference type="AlphaFoldDB" id="A0A917PQ38"/>
<dbReference type="Gene3D" id="1.10.10.10">
    <property type="entry name" value="Winged helix-like DNA-binding domain superfamily/Winged helix DNA-binding domain"/>
    <property type="match status" value="1"/>
</dbReference>
<dbReference type="Proteomes" id="UP000635983">
    <property type="component" value="Unassembled WGS sequence"/>
</dbReference>
<dbReference type="FunFam" id="1.10.10.10:FF:000001">
    <property type="entry name" value="LysR family transcriptional regulator"/>
    <property type="match status" value="1"/>
</dbReference>
<dbReference type="GO" id="GO:0003700">
    <property type="term" value="F:DNA-binding transcription factor activity"/>
    <property type="evidence" value="ECO:0007669"/>
    <property type="project" value="InterPro"/>
</dbReference>
<dbReference type="PANTHER" id="PTHR30419">
    <property type="entry name" value="HTH-TYPE TRANSCRIPTIONAL REGULATOR YBHD"/>
    <property type="match status" value="1"/>
</dbReference>
<protein>
    <submittedName>
        <fullName evidence="6">Transcriptional regulator</fullName>
    </submittedName>
</protein>
<dbReference type="InterPro" id="IPR050950">
    <property type="entry name" value="HTH-type_LysR_regulators"/>
</dbReference>
<reference evidence="6" key="1">
    <citation type="journal article" date="2014" name="Int. J. Syst. Evol. Microbiol.">
        <title>Complete genome sequence of Corynebacterium casei LMG S-19264T (=DSM 44701T), isolated from a smear-ripened cheese.</title>
        <authorList>
            <consortium name="US DOE Joint Genome Institute (JGI-PGF)"/>
            <person name="Walter F."/>
            <person name="Albersmeier A."/>
            <person name="Kalinowski J."/>
            <person name="Ruckert C."/>
        </authorList>
    </citation>
    <scope>NUCLEOTIDE SEQUENCE</scope>
    <source>
        <strain evidence="6">JCM 30078</strain>
    </source>
</reference>
<keyword evidence="4" id="KW-0804">Transcription</keyword>
<name>A0A917PQ38_9PSED</name>
<sequence length="298" mass="33166">MRYDLLSLEVFMAVAELGSVTNAAKRSHLATSAVSKRVSELEERVGSPLFIRNARGMELTPAGQSLRHYGYQLTDTLKRMDEELSEYGSGTKGHIRLHAITSALAQHLTLDIGDFLNRYPQIRFDIEERTGADVVRAVSNGKADLGIIAEQTPMLGLEVAPYRSDDLVLAVASEHPLASRSSVRFSEALNYEFIGPHVDSSMHILLFEQAKKIGGVVRQRIRASSFECMCRMASINLGLCLIPRDVLRTYIKQFRLNAITLDEAWAVRRLVIVSRSFDAIAPTARAFVSHLSPHPFAR</sequence>
<dbReference type="InterPro" id="IPR036390">
    <property type="entry name" value="WH_DNA-bd_sf"/>
</dbReference>
<evidence type="ECO:0000256" key="3">
    <source>
        <dbReference type="ARBA" id="ARBA00023125"/>
    </source>
</evidence>
<reference evidence="6" key="2">
    <citation type="submission" date="2020-09" db="EMBL/GenBank/DDBJ databases">
        <authorList>
            <person name="Sun Q."/>
            <person name="Ohkuma M."/>
        </authorList>
    </citation>
    <scope>NUCLEOTIDE SEQUENCE</scope>
    <source>
        <strain evidence="6">JCM 30078</strain>
    </source>
</reference>
<dbReference type="EMBL" id="BMPO01000002">
    <property type="protein sequence ID" value="GGJ86709.1"/>
    <property type="molecule type" value="Genomic_DNA"/>
</dbReference>
<feature type="domain" description="HTH lysR-type" evidence="5">
    <location>
        <begin position="1"/>
        <end position="60"/>
    </location>
</feature>
<gene>
    <name evidence="6" type="ORF">GCM10009304_10950</name>
</gene>
<keyword evidence="3" id="KW-0238">DNA-binding</keyword>
<dbReference type="SUPFAM" id="SSF53850">
    <property type="entry name" value="Periplasmic binding protein-like II"/>
    <property type="match status" value="1"/>
</dbReference>
<keyword evidence="2" id="KW-0805">Transcription regulation</keyword>
<evidence type="ECO:0000256" key="1">
    <source>
        <dbReference type="ARBA" id="ARBA00009437"/>
    </source>
</evidence>
<dbReference type="Pfam" id="PF03466">
    <property type="entry name" value="LysR_substrate"/>
    <property type="match status" value="1"/>
</dbReference>
<organism evidence="6 7">
    <name type="scientific">Pseudomonas matsuisoli</name>
    <dbReference type="NCBI Taxonomy" id="1515666"/>
    <lineage>
        <taxon>Bacteria</taxon>
        <taxon>Pseudomonadati</taxon>
        <taxon>Pseudomonadota</taxon>
        <taxon>Gammaproteobacteria</taxon>
        <taxon>Pseudomonadales</taxon>
        <taxon>Pseudomonadaceae</taxon>
        <taxon>Pseudomonas</taxon>
    </lineage>
</organism>
<comment type="similarity">
    <text evidence="1">Belongs to the LysR transcriptional regulatory family.</text>
</comment>
<dbReference type="RefSeq" id="WP_188982133.1">
    <property type="nucleotide sequence ID" value="NZ_BMPO01000002.1"/>
</dbReference>
<accession>A0A917PQ38</accession>
<dbReference type="Gene3D" id="3.40.190.290">
    <property type="match status" value="1"/>
</dbReference>
<dbReference type="Pfam" id="PF00126">
    <property type="entry name" value="HTH_1"/>
    <property type="match status" value="1"/>
</dbReference>
<dbReference type="PANTHER" id="PTHR30419:SF2">
    <property type="entry name" value="LYSR FAMILY TRANSCRIPTIONAL REGULATOR"/>
    <property type="match status" value="1"/>
</dbReference>
<dbReference type="InterPro" id="IPR000847">
    <property type="entry name" value="LysR_HTH_N"/>
</dbReference>
<dbReference type="CDD" id="cd08421">
    <property type="entry name" value="PBP2_LTTR_like_1"/>
    <property type="match status" value="1"/>
</dbReference>
<evidence type="ECO:0000256" key="2">
    <source>
        <dbReference type="ARBA" id="ARBA00023015"/>
    </source>
</evidence>
<dbReference type="InterPro" id="IPR005119">
    <property type="entry name" value="LysR_subst-bd"/>
</dbReference>
<proteinExistence type="inferred from homology"/>
<dbReference type="SUPFAM" id="SSF46785">
    <property type="entry name" value="Winged helix' DNA-binding domain"/>
    <property type="match status" value="1"/>
</dbReference>
<keyword evidence="7" id="KW-1185">Reference proteome</keyword>
<dbReference type="PROSITE" id="PS50931">
    <property type="entry name" value="HTH_LYSR"/>
    <property type="match status" value="1"/>
</dbReference>
<dbReference type="GO" id="GO:0003677">
    <property type="term" value="F:DNA binding"/>
    <property type="evidence" value="ECO:0007669"/>
    <property type="project" value="UniProtKB-KW"/>
</dbReference>
<dbReference type="GO" id="GO:0005829">
    <property type="term" value="C:cytosol"/>
    <property type="evidence" value="ECO:0007669"/>
    <property type="project" value="TreeGrafter"/>
</dbReference>
<evidence type="ECO:0000313" key="7">
    <source>
        <dbReference type="Proteomes" id="UP000635983"/>
    </source>
</evidence>
<evidence type="ECO:0000259" key="5">
    <source>
        <dbReference type="PROSITE" id="PS50931"/>
    </source>
</evidence>
<comment type="caution">
    <text evidence="6">The sequence shown here is derived from an EMBL/GenBank/DDBJ whole genome shotgun (WGS) entry which is preliminary data.</text>
</comment>
<evidence type="ECO:0000256" key="4">
    <source>
        <dbReference type="ARBA" id="ARBA00023163"/>
    </source>
</evidence>